<comment type="function">
    <text evidence="1">Transcriptional repressor of xylose-utilizing enzymes.</text>
</comment>
<dbReference type="CDD" id="cd00090">
    <property type="entry name" value="HTH_ARSR"/>
    <property type="match status" value="1"/>
</dbReference>
<reference evidence="4" key="1">
    <citation type="submission" date="2020-08" db="EMBL/GenBank/DDBJ databases">
        <title>Genome public.</title>
        <authorList>
            <person name="Liu C."/>
            <person name="Sun Q."/>
        </authorList>
    </citation>
    <scope>NUCLEOTIDE SEQUENCE</scope>
    <source>
        <strain evidence="4">BX5</strain>
    </source>
</reference>
<dbReference type="PANTHER" id="PTHR18964">
    <property type="entry name" value="ROK (REPRESSOR, ORF, KINASE) FAMILY"/>
    <property type="match status" value="1"/>
</dbReference>
<dbReference type="SUPFAM" id="SSF53067">
    <property type="entry name" value="Actin-like ATPase domain"/>
    <property type="match status" value="2"/>
</dbReference>
<protein>
    <submittedName>
        <fullName evidence="4">Transcriptional regulator</fullName>
    </submittedName>
</protein>
<dbReference type="AlphaFoldDB" id="A0A8J6J2A7"/>
<accession>A0A8J6J2A7</accession>
<dbReference type="Gene3D" id="3.30.420.40">
    <property type="match status" value="2"/>
</dbReference>
<gene>
    <name evidence="4" type="ORF">H8S55_00930</name>
</gene>
<name>A0A8J6J2A7_9FIRM</name>
<dbReference type="InterPro" id="IPR011991">
    <property type="entry name" value="ArsR-like_HTH"/>
</dbReference>
<dbReference type="EMBL" id="JACOPN010000001">
    <property type="protein sequence ID" value="MBC5715901.1"/>
    <property type="molecule type" value="Genomic_DNA"/>
</dbReference>
<dbReference type="GO" id="GO:0042732">
    <property type="term" value="P:D-xylose metabolic process"/>
    <property type="evidence" value="ECO:0007669"/>
    <property type="project" value="UniProtKB-KW"/>
</dbReference>
<dbReference type="InterPro" id="IPR036388">
    <property type="entry name" value="WH-like_DNA-bd_sf"/>
</dbReference>
<keyword evidence="3" id="KW-0859">Xylose metabolism</keyword>
<evidence type="ECO:0000313" key="5">
    <source>
        <dbReference type="Proteomes" id="UP000602260"/>
    </source>
</evidence>
<dbReference type="InterPro" id="IPR043129">
    <property type="entry name" value="ATPase_NBD"/>
</dbReference>
<dbReference type="Gene3D" id="1.10.10.10">
    <property type="entry name" value="Winged helix-like DNA-binding domain superfamily/Winged helix DNA-binding domain"/>
    <property type="match status" value="1"/>
</dbReference>
<evidence type="ECO:0000256" key="2">
    <source>
        <dbReference type="ARBA" id="ARBA00006479"/>
    </source>
</evidence>
<comment type="caution">
    <text evidence="4">The sequence shown here is derived from an EMBL/GenBank/DDBJ whole genome shotgun (WGS) entry which is preliminary data.</text>
</comment>
<dbReference type="RefSeq" id="WP_186877423.1">
    <property type="nucleotide sequence ID" value="NZ_JACOPN010000001.1"/>
</dbReference>
<dbReference type="PANTHER" id="PTHR18964:SF149">
    <property type="entry name" value="BIFUNCTIONAL UDP-N-ACETYLGLUCOSAMINE 2-EPIMERASE_N-ACETYLMANNOSAMINE KINASE"/>
    <property type="match status" value="1"/>
</dbReference>
<comment type="similarity">
    <text evidence="2">Belongs to the ROK (NagC/XylR) family.</text>
</comment>
<keyword evidence="5" id="KW-1185">Reference proteome</keyword>
<organism evidence="4 5">
    <name type="scientific">Flintibacter faecis</name>
    <dbReference type="NCBI Taxonomy" id="2763047"/>
    <lineage>
        <taxon>Bacteria</taxon>
        <taxon>Bacillati</taxon>
        <taxon>Bacillota</taxon>
        <taxon>Clostridia</taxon>
        <taxon>Eubacteriales</taxon>
        <taxon>Flintibacter</taxon>
    </lineage>
</organism>
<sequence>MNSEESNSVKTVAMDLKRLNRRRIYNLLRNGRACSRRDIVMQLNLSLPTVVQNLNELSEDGLICEAGQQTKTGGRRAKTYTSVNDFRTAIGLDVTPHEVAAVAVDLCGHILARKRLKVPFVRTADYYRQLGRLVDDLVLNAGLAAAHVLGVGISVPCLTEKDGTHSYYCKALGGTDELFAGDFAEYISFPVRLCHDTDTSAFAESWAWPEHGDFFYLMLSNSIGGAVFINGDLYNGDNCRSCEVGHTQLVQNGEPCYCGRFGCADCYCSAKPLVKLTGGDLAEFFRRLEEKDPAARDLWQKYLNYLAQLIHNIHMLYDCRVVLGGQIGQRLDGYLDTLCAKLAAMDPFIQNADYVSVCKAKVESAAVGAAISFIGEYVSSI</sequence>
<dbReference type="Proteomes" id="UP000602260">
    <property type="component" value="Unassembled WGS sequence"/>
</dbReference>
<evidence type="ECO:0000256" key="3">
    <source>
        <dbReference type="ARBA" id="ARBA00022629"/>
    </source>
</evidence>
<evidence type="ECO:0000256" key="1">
    <source>
        <dbReference type="ARBA" id="ARBA00002486"/>
    </source>
</evidence>
<dbReference type="InterPro" id="IPR036390">
    <property type="entry name" value="WH_DNA-bd_sf"/>
</dbReference>
<dbReference type="Pfam" id="PF00480">
    <property type="entry name" value="ROK"/>
    <property type="match status" value="1"/>
</dbReference>
<dbReference type="InterPro" id="IPR000600">
    <property type="entry name" value="ROK"/>
</dbReference>
<dbReference type="SUPFAM" id="SSF46785">
    <property type="entry name" value="Winged helix' DNA-binding domain"/>
    <property type="match status" value="1"/>
</dbReference>
<keyword evidence="3" id="KW-0119">Carbohydrate metabolism</keyword>
<evidence type="ECO:0000313" key="4">
    <source>
        <dbReference type="EMBL" id="MBC5715901.1"/>
    </source>
</evidence>
<proteinExistence type="inferred from homology"/>